<name>A0A0H5BHD7_9EUKA</name>
<sequence length="108" mass="13410">MIRKRNLLMLYNNFKTNFLLLQKKFEITISKKFKNKIYINNSLYLKLITKKYSYILKPSYFYINESFKNTKKYYCFVYNGLILKKIFFHFNIFLYNYSYIHKTSNLIV</sequence>
<reference evidence="1" key="1">
    <citation type="journal article" date="2015" name="Genome Biol. Evol.">
        <title>Nucleomorph Genome Sequences of Two Chlorarachniophytes, Amorphochlora amoebiformis and Lotharella vacuolata.</title>
        <authorList>
            <person name="Suzuki S."/>
            <person name="Shirato S."/>
            <person name="Hirakawa Y."/>
            <person name="Ishida K."/>
        </authorList>
    </citation>
    <scope>NUCLEOTIDE SEQUENCE</scope>
    <source>
        <strain evidence="1">CCMP240</strain>
    </source>
</reference>
<proteinExistence type="predicted"/>
<evidence type="ECO:0000313" key="1">
    <source>
        <dbReference type="EMBL" id="BAS01636.1"/>
    </source>
</evidence>
<geneLocation type="nucleomorph" evidence="1"/>
<accession>A0A0H5BHD7</accession>
<dbReference type="AlphaFoldDB" id="A0A0H5BHD7"/>
<protein>
    <submittedName>
        <fullName evidence="1">Uncharacterized protein</fullName>
    </submittedName>
</protein>
<dbReference type="EMBL" id="AB996601">
    <property type="protein sequence ID" value="BAS01636.1"/>
    <property type="molecule type" value="Genomic_DNA"/>
</dbReference>
<organism evidence="1">
    <name type="scientific">Lotharella vacuolata</name>
    <dbReference type="NCBI Taxonomy" id="74820"/>
    <lineage>
        <taxon>Eukaryota</taxon>
        <taxon>Sar</taxon>
        <taxon>Rhizaria</taxon>
        <taxon>Cercozoa</taxon>
        <taxon>Chlorarachniophyceae</taxon>
        <taxon>Lotharella</taxon>
    </lineage>
</organism>
<keyword evidence="1" id="KW-0542">Nucleomorph</keyword>